<feature type="signal peptide" evidence="8">
    <location>
        <begin position="1"/>
        <end position="24"/>
    </location>
</feature>
<dbReference type="GO" id="GO:0003756">
    <property type="term" value="F:protein disulfide isomerase activity"/>
    <property type="evidence" value="ECO:0007669"/>
    <property type="project" value="UniProtKB-EC"/>
</dbReference>
<keyword evidence="6" id="KW-0413">Isomerase</keyword>
<accession>A0A5P1EIY1</accession>
<evidence type="ECO:0000256" key="2">
    <source>
        <dbReference type="ARBA" id="ARBA00004319"/>
    </source>
</evidence>
<dbReference type="GO" id="GO:0006457">
    <property type="term" value="P:protein folding"/>
    <property type="evidence" value="ECO:0007669"/>
    <property type="project" value="TreeGrafter"/>
</dbReference>
<keyword evidence="5" id="KW-0256">Endoplasmic reticulum</keyword>
<reference evidence="10" key="1">
    <citation type="journal article" date="2017" name="Nat. Commun.">
        <title>The asparagus genome sheds light on the origin and evolution of a young Y chromosome.</title>
        <authorList>
            <person name="Harkess A."/>
            <person name="Zhou J."/>
            <person name="Xu C."/>
            <person name="Bowers J.E."/>
            <person name="Van der Hulst R."/>
            <person name="Ayyampalayam S."/>
            <person name="Mercati F."/>
            <person name="Riccardi P."/>
            <person name="McKain M.R."/>
            <person name="Kakrana A."/>
            <person name="Tang H."/>
            <person name="Ray J."/>
            <person name="Groenendijk J."/>
            <person name="Arikit S."/>
            <person name="Mathioni S.M."/>
            <person name="Nakano M."/>
            <person name="Shan H."/>
            <person name="Telgmann-Rauber A."/>
            <person name="Kanno A."/>
            <person name="Yue Z."/>
            <person name="Chen H."/>
            <person name="Li W."/>
            <person name="Chen Y."/>
            <person name="Xu X."/>
            <person name="Zhang Y."/>
            <person name="Luo S."/>
            <person name="Chen H."/>
            <person name="Gao J."/>
            <person name="Mao Z."/>
            <person name="Pires J.C."/>
            <person name="Luo M."/>
            <person name="Kudrna D."/>
            <person name="Wing R.A."/>
            <person name="Meyers B.C."/>
            <person name="Yi K."/>
            <person name="Kong H."/>
            <person name="Lavrijsen P."/>
            <person name="Sunseri F."/>
            <person name="Falavigna A."/>
            <person name="Ye Y."/>
            <person name="Leebens-Mack J.H."/>
            <person name="Chen G."/>
        </authorList>
    </citation>
    <scope>NUCLEOTIDE SEQUENCE [LARGE SCALE GENOMIC DNA]</scope>
    <source>
        <strain evidence="10">cv. DH0086</strain>
    </source>
</reference>
<organism evidence="9 10">
    <name type="scientific">Asparagus officinalis</name>
    <name type="common">Garden asparagus</name>
    <dbReference type="NCBI Taxonomy" id="4686"/>
    <lineage>
        <taxon>Eukaryota</taxon>
        <taxon>Viridiplantae</taxon>
        <taxon>Streptophyta</taxon>
        <taxon>Embryophyta</taxon>
        <taxon>Tracheophyta</taxon>
        <taxon>Spermatophyta</taxon>
        <taxon>Magnoliopsida</taxon>
        <taxon>Liliopsida</taxon>
        <taxon>Asparagales</taxon>
        <taxon>Asparagaceae</taxon>
        <taxon>Asparagoideae</taxon>
        <taxon>Asparagus</taxon>
    </lineage>
</organism>
<evidence type="ECO:0000256" key="3">
    <source>
        <dbReference type="ARBA" id="ARBA00006347"/>
    </source>
</evidence>
<gene>
    <name evidence="9" type="ORF">A4U43_C06F70</name>
</gene>
<evidence type="ECO:0000313" key="10">
    <source>
        <dbReference type="Proteomes" id="UP000243459"/>
    </source>
</evidence>
<name>A0A5P1EIY1_ASPOF</name>
<evidence type="ECO:0000256" key="8">
    <source>
        <dbReference type="SAM" id="SignalP"/>
    </source>
</evidence>
<sequence length="86" mass="9342">MAVKSRVWISSIFLALFVFSSVSSVRVEEGTEAKQEDSSVLTLDASNFDEAIAKHPFVVVEFYAPWSLQSSPVTGTHGSSLAFKVS</sequence>
<evidence type="ECO:0000313" key="9">
    <source>
        <dbReference type="EMBL" id="ONK65703.1"/>
    </source>
</evidence>
<evidence type="ECO:0000256" key="6">
    <source>
        <dbReference type="ARBA" id="ARBA00023235"/>
    </source>
</evidence>
<comment type="subcellular location">
    <subcellularLocation>
        <location evidence="2">Endoplasmic reticulum lumen</location>
    </subcellularLocation>
</comment>
<evidence type="ECO:0000256" key="7">
    <source>
        <dbReference type="ARBA" id="ARBA00023284"/>
    </source>
</evidence>
<dbReference type="Proteomes" id="UP000243459">
    <property type="component" value="Chromosome 6"/>
</dbReference>
<keyword evidence="8" id="KW-0732">Signal</keyword>
<dbReference type="Gramene" id="ONK65703">
    <property type="protein sequence ID" value="ONK65703"/>
    <property type="gene ID" value="A4U43_C06F70"/>
</dbReference>
<dbReference type="GO" id="GO:0034976">
    <property type="term" value="P:response to endoplasmic reticulum stress"/>
    <property type="evidence" value="ECO:0007669"/>
    <property type="project" value="TreeGrafter"/>
</dbReference>
<dbReference type="PANTHER" id="PTHR18929:SF132">
    <property type="entry name" value="PROTEIN DISULFIDE-ISOMERASE A3"/>
    <property type="match status" value="1"/>
</dbReference>
<comment type="similarity">
    <text evidence="3">Belongs to the protein disulfide isomerase family.</text>
</comment>
<keyword evidence="10" id="KW-1185">Reference proteome</keyword>
<evidence type="ECO:0000256" key="5">
    <source>
        <dbReference type="ARBA" id="ARBA00022824"/>
    </source>
</evidence>
<evidence type="ECO:0000256" key="1">
    <source>
        <dbReference type="ARBA" id="ARBA00001182"/>
    </source>
</evidence>
<dbReference type="PANTHER" id="PTHR18929">
    <property type="entry name" value="PROTEIN DISULFIDE ISOMERASE"/>
    <property type="match status" value="1"/>
</dbReference>
<dbReference type="Gene3D" id="3.40.30.10">
    <property type="entry name" value="Glutaredoxin"/>
    <property type="match status" value="1"/>
</dbReference>
<dbReference type="EMBL" id="CM007386">
    <property type="protein sequence ID" value="ONK65703.1"/>
    <property type="molecule type" value="Genomic_DNA"/>
</dbReference>
<dbReference type="SUPFAM" id="SSF52833">
    <property type="entry name" value="Thioredoxin-like"/>
    <property type="match status" value="1"/>
</dbReference>
<dbReference type="CDD" id="cd02961">
    <property type="entry name" value="PDI_a_family"/>
    <property type="match status" value="1"/>
</dbReference>
<evidence type="ECO:0000256" key="4">
    <source>
        <dbReference type="ARBA" id="ARBA00012723"/>
    </source>
</evidence>
<feature type="chain" id="PRO_5024360337" description="protein disulfide-isomerase" evidence="8">
    <location>
        <begin position="25"/>
        <end position="86"/>
    </location>
</feature>
<dbReference type="AlphaFoldDB" id="A0A5P1EIY1"/>
<proteinExistence type="inferred from homology"/>
<dbReference type="GO" id="GO:0005788">
    <property type="term" value="C:endoplasmic reticulum lumen"/>
    <property type="evidence" value="ECO:0007669"/>
    <property type="project" value="UniProtKB-SubCell"/>
</dbReference>
<protein>
    <recommendedName>
        <fullName evidence="4">protein disulfide-isomerase</fullName>
        <ecNumber evidence="4">5.3.4.1</ecNumber>
    </recommendedName>
</protein>
<dbReference type="EC" id="5.3.4.1" evidence="4"/>
<comment type="catalytic activity">
    <reaction evidence="1">
        <text>Catalyzes the rearrangement of -S-S- bonds in proteins.</text>
        <dbReference type="EC" id="5.3.4.1"/>
    </reaction>
</comment>
<dbReference type="InterPro" id="IPR036249">
    <property type="entry name" value="Thioredoxin-like_sf"/>
</dbReference>
<keyword evidence="7" id="KW-0676">Redox-active center</keyword>